<feature type="region of interest" description="Disordered" evidence="1">
    <location>
        <begin position="886"/>
        <end position="952"/>
    </location>
</feature>
<dbReference type="EMBL" id="NIGF01000026">
    <property type="protein sequence ID" value="PQV62623.1"/>
    <property type="molecule type" value="Genomic_DNA"/>
</dbReference>
<dbReference type="Gene3D" id="3.40.50.410">
    <property type="entry name" value="von Willebrand factor, type A domain"/>
    <property type="match status" value="1"/>
</dbReference>
<dbReference type="SMART" id="SM00327">
    <property type="entry name" value="VWA"/>
    <property type="match status" value="2"/>
</dbReference>
<gene>
    <name evidence="4" type="ORF">B1R32_1267</name>
</gene>
<dbReference type="PANTHER" id="PTHR37947">
    <property type="entry name" value="BLL2462 PROTEIN"/>
    <property type="match status" value="1"/>
</dbReference>
<feature type="domain" description="VWFA" evidence="3">
    <location>
        <begin position="68"/>
        <end position="227"/>
    </location>
</feature>
<accession>A0A2S8SPA1</accession>
<name>A0A2S8SPA1_9BACT</name>
<comment type="caution">
    <text evidence="4">The sequence shown here is derived from an EMBL/GenBank/DDBJ whole genome shotgun (WGS) entry which is preliminary data.</text>
</comment>
<feature type="transmembrane region" description="Helical" evidence="2">
    <location>
        <begin position="43"/>
        <end position="63"/>
    </location>
</feature>
<keyword evidence="2" id="KW-0472">Membrane</keyword>
<sequence length="952" mass="103764">MPFGLSFTNPLALLLWPPLVVYFVLLARRSMADLSPSRRNLAVALRVLVLSALVFALAGLQLVRFNRDVATMFVLDYSDSIPPATKDAALDYIRKAVEKKRDNDRAGIVVFGREAFIELAPSTARKIEKIQTVAPSEFTDLSAAIRLGIASLPDGAQKRLVVLSDGNENLGNALDEALSAASSDVKIDVVPLTSPQRREVLLERLTMPSEAKIGEPVEIKVVARATQETDGTIKLFRDGKLLGNRAVRIGAGKTVFSFPQTVEEAGAATFEARLETTKNEDTNAENNRALGFVSVQGKPRVLLVSNEPNQTKFLTGALSKEKVNVELRGPGGLPADLRGMQPYDAIVLDNVPAWDLSARQMLSLQSYVRDLGCGLVMVGGENSYGPGGYRSTPVEEALPVTMDIKQMQYIPGGAVAMIMHSMEFPQGNEWAKSVCSQVTRQLGDNDYAGLIIFGMDASQVYKGGMLKVGPNRGYMLTQIRGINPGDMPDFDAALNVAYDGLMKTNAYLKHCIILSDGDPSPPAPALVAKFNKAKITVSTVVINPHDPSGSQSMWNIAKQHGGRFYEVRKPTEIPNIFLKEAATVSRSAIIEGAFVPKIKAESSILKGISSTPPLLGYVGTSAKTTAREILQSKDDDPILATWQYGLGKSVAWTSDARQRWSAGWLGWSGYSKFWAQAVRWSMRGSTSGDLQTAVTIDKGRGKVTIEAVDEKGNFLNFLSPKARLVTPDYKGQDIALEQVGPGRYEAEFDARQLGTYLVNIRTQRGDKISSQITGGVLPYSPEYGAIGTDTYLLNAIAERSNGDLLSFAKPQSVFERERTPARLPVDLWLPLLMLAACLFPLDVAVRRLVFGSEQLDNFSASVKRRKKVAKDKANQKNTPAKKLLDAKNARRNEVAPLPNESVSTKNEGIAAQNPSISTKNQVDSTLAESATDENIDAMERLRRAKRRARGEE</sequence>
<evidence type="ECO:0000256" key="2">
    <source>
        <dbReference type="SAM" id="Phobius"/>
    </source>
</evidence>
<keyword evidence="5" id="KW-1185">Reference proteome</keyword>
<dbReference type="InterPro" id="IPR036465">
    <property type="entry name" value="vWFA_dom_sf"/>
</dbReference>
<feature type="compositionally biased region" description="Polar residues" evidence="1">
    <location>
        <begin position="900"/>
        <end position="928"/>
    </location>
</feature>
<proteinExistence type="predicted"/>
<evidence type="ECO:0000256" key="1">
    <source>
        <dbReference type="SAM" id="MobiDB-lite"/>
    </source>
</evidence>
<evidence type="ECO:0000313" key="4">
    <source>
        <dbReference type="EMBL" id="PQV62623.1"/>
    </source>
</evidence>
<dbReference type="InParanoid" id="A0A2S8SPA1"/>
<keyword evidence="2" id="KW-1133">Transmembrane helix</keyword>
<organism evidence="4 5">
    <name type="scientific">Abditibacterium utsteinense</name>
    <dbReference type="NCBI Taxonomy" id="1960156"/>
    <lineage>
        <taxon>Bacteria</taxon>
        <taxon>Pseudomonadati</taxon>
        <taxon>Abditibacteriota</taxon>
        <taxon>Abditibacteriia</taxon>
        <taxon>Abditibacteriales</taxon>
        <taxon>Abditibacteriaceae</taxon>
        <taxon>Abditibacterium</taxon>
    </lineage>
</organism>
<dbReference type="OrthoDB" id="9781333at2"/>
<dbReference type="SUPFAM" id="SSF52317">
    <property type="entry name" value="Class I glutamine amidotransferase-like"/>
    <property type="match status" value="1"/>
</dbReference>
<feature type="compositionally biased region" description="Basic residues" evidence="1">
    <location>
        <begin position="942"/>
        <end position="952"/>
    </location>
</feature>
<dbReference type="InterPro" id="IPR002035">
    <property type="entry name" value="VWF_A"/>
</dbReference>
<dbReference type="Proteomes" id="UP000237684">
    <property type="component" value="Unassembled WGS sequence"/>
</dbReference>
<evidence type="ECO:0000313" key="5">
    <source>
        <dbReference type="Proteomes" id="UP000237684"/>
    </source>
</evidence>
<dbReference type="InterPro" id="IPR010768">
    <property type="entry name" value="GATase1-like"/>
</dbReference>
<dbReference type="Pfam" id="PF13519">
    <property type="entry name" value="VWA_2"/>
    <property type="match status" value="1"/>
</dbReference>
<dbReference type="PANTHER" id="PTHR37947:SF2">
    <property type="entry name" value="VON WILLEBRAND FACTOR TYPE A"/>
    <property type="match status" value="1"/>
</dbReference>
<feature type="transmembrane region" description="Helical" evidence="2">
    <location>
        <begin position="12"/>
        <end position="31"/>
    </location>
</feature>
<dbReference type="RefSeq" id="WP_123580875.1">
    <property type="nucleotide sequence ID" value="NZ_NIGF01000026.1"/>
</dbReference>
<reference evidence="4 5" key="1">
    <citation type="journal article" date="2018" name="Syst. Appl. Microbiol.">
        <title>Abditibacterium utsteinense sp. nov., the first cultivated member of candidate phylum FBP, isolated from ice-free Antarctic soil samples.</title>
        <authorList>
            <person name="Tahon G."/>
            <person name="Tytgat B."/>
            <person name="Lebbe L."/>
            <person name="Carlier A."/>
            <person name="Willems A."/>
        </authorList>
    </citation>
    <scope>NUCLEOTIDE SEQUENCE [LARGE SCALE GENOMIC DNA]</scope>
    <source>
        <strain evidence="4 5">LMG 29911</strain>
    </source>
</reference>
<protein>
    <submittedName>
        <fullName evidence="4">von Willebrand factor type A domain-containing protein</fullName>
    </submittedName>
</protein>
<dbReference type="SUPFAM" id="SSF53300">
    <property type="entry name" value="vWA-like"/>
    <property type="match status" value="2"/>
</dbReference>
<dbReference type="InterPro" id="IPR029062">
    <property type="entry name" value="Class_I_gatase-like"/>
</dbReference>
<dbReference type="AlphaFoldDB" id="A0A2S8SPA1"/>
<feature type="domain" description="VWFA" evidence="3">
    <location>
        <begin position="411"/>
        <end position="585"/>
    </location>
</feature>
<evidence type="ECO:0000259" key="3">
    <source>
        <dbReference type="SMART" id="SM00327"/>
    </source>
</evidence>
<keyword evidence="2" id="KW-0812">Transmembrane</keyword>
<dbReference type="Gene3D" id="3.40.50.880">
    <property type="match status" value="2"/>
</dbReference>
<dbReference type="Pfam" id="PF07090">
    <property type="entry name" value="GATase1_like"/>
    <property type="match status" value="1"/>
</dbReference>